<sequence length="299" mass="34821">MIPDFLSTIEELKKYIQSLCETDDTGVRTLKPKLIHSINKRFEEHFVLEKLPLSTAADPRFKAHGFPDTSSREKAKDLLCQRIKNIMEERAFAASHHKADSMHAATDKEDIPKNKKKKLWDTLSDSEEEDNQILHPIVYGTRIDETLALYWEAQICCKDLCPLSYRPEPNGMIQLGYFREENMPLKFPFCKGSHPSIGNDPYFKLLFHTEELMVVYKETRAGNLRQYIKSKPYKWGYKLFCRVSIDGFIHNILMYQEDATFSNHHEKLNEYENNFLVSSKVFIVLAKTVTDISQTTIWG</sequence>
<accession>A0A7R8CKZ1</accession>
<gene>
    <name evidence="1" type="ORF">LSAA_5625</name>
</gene>
<proteinExistence type="predicted"/>
<evidence type="ECO:0000313" key="1">
    <source>
        <dbReference type="EMBL" id="CAF2849240.1"/>
    </source>
</evidence>
<reference evidence="1" key="1">
    <citation type="submission" date="2021-02" db="EMBL/GenBank/DDBJ databases">
        <authorList>
            <person name="Bekaert M."/>
        </authorList>
    </citation>
    <scope>NUCLEOTIDE SEQUENCE</scope>
    <source>
        <strain evidence="1">IoA-00</strain>
    </source>
</reference>
<evidence type="ECO:0000313" key="2">
    <source>
        <dbReference type="Proteomes" id="UP000675881"/>
    </source>
</evidence>
<name>A0A7R8CKZ1_LEPSM</name>
<dbReference type="AlphaFoldDB" id="A0A7R8CKZ1"/>
<protein>
    <submittedName>
        <fullName evidence="1">(salmon louse) hypothetical protein</fullName>
    </submittedName>
</protein>
<dbReference type="EMBL" id="HG994593">
    <property type="protein sequence ID" value="CAF2849240.1"/>
    <property type="molecule type" value="Genomic_DNA"/>
</dbReference>
<dbReference type="Proteomes" id="UP000675881">
    <property type="component" value="Chromosome 14"/>
</dbReference>
<organism evidence="1 2">
    <name type="scientific">Lepeophtheirus salmonis</name>
    <name type="common">Salmon louse</name>
    <name type="synonym">Caligus salmonis</name>
    <dbReference type="NCBI Taxonomy" id="72036"/>
    <lineage>
        <taxon>Eukaryota</taxon>
        <taxon>Metazoa</taxon>
        <taxon>Ecdysozoa</taxon>
        <taxon>Arthropoda</taxon>
        <taxon>Crustacea</taxon>
        <taxon>Multicrustacea</taxon>
        <taxon>Hexanauplia</taxon>
        <taxon>Copepoda</taxon>
        <taxon>Siphonostomatoida</taxon>
        <taxon>Caligidae</taxon>
        <taxon>Lepeophtheirus</taxon>
    </lineage>
</organism>
<keyword evidence="2" id="KW-1185">Reference proteome</keyword>